<evidence type="ECO:0000256" key="3">
    <source>
        <dbReference type="ARBA" id="ARBA00023157"/>
    </source>
</evidence>
<dbReference type="InterPro" id="IPR003599">
    <property type="entry name" value="Ig_sub"/>
</dbReference>
<dbReference type="GO" id="GO:0098609">
    <property type="term" value="P:cell-cell adhesion"/>
    <property type="evidence" value="ECO:0007669"/>
    <property type="project" value="TreeGrafter"/>
</dbReference>
<dbReference type="Pfam" id="PF07679">
    <property type="entry name" value="I-set"/>
    <property type="match status" value="1"/>
</dbReference>
<dbReference type="PANTHER" id="PTHR11640:SF31">
    <property type="entry name" value="IRREGULAR CHIASM C-ROUGHEST PROTEIN-RELATED"/>
    <property type="match status" value="1"/>
</dbReference>
<dbReference type="SUPFAM" id="SSF48726">
    <property type="entry name" value="Immunoglobulin"/>
    <property type="match status" value="2"/>
</dbReference>
<evidence type="ECO:0000259" key="9">
    <source>
        <dbReference type="PROSITE" id="PS50835"/>
    </source>
</evidence>
<comment type="subcellular location">
    <subcellularLocation>
        <location evidence="1">Membrane</location>
        <topology evidence="1">Single-pass type I membrane protein</topology>
    </subcellularLocation>
</comment>
<dbReference type="InterPro" id="IPR013783">
    <property type="entry name" value="Ig-like_fold"/>
</dbReference>
<keyword evidence="3" id="KW-1015">Disulfide bond</keyword>
<dbReference type="PROSITE" id="PS50835">
    <property type="entry name" value="IG_LIKE"/>
    <property type="match status" value="2"/>
</dbReference>
<dbReference type="InterPro" id="IPR007110">
    <property type="entry name" value="Ig-like_dom"/>
</dbReference>
<comment type="caution">
    <text evidence="10">The sequence shown here is derived from an EMBL/GenBank/DDBJ whole genome shotgun (WGS) entry which is preliminary data.</text>
</comment>
<dbReference type="CDD" id="cd00096">
    <property type="entry name" value="Ig"/>
    <property type="match status" value="2"/>
</dbReference>
<dbReference type="Gene3D" id="2.60.40.10">
    <property type="entry name" value="Immunoglobulins"/>
    <property type="match status" value="2"/>
</dbReference>
<dbReference type="Proteomes" id="UP001367676">
    <property type="component" value="Unassembled WGS sequence"/>
</dbReference>
<evidence type="ECO:0000256" key="6">
    <source>
        <dbReference type="SAM" id="Coils"/>
    </source>
</evidence>
<dbReference type="InterPro" id="IPR051275">
    <property type="entry name" value="Cell_adhesion_signaling"/>
</dbReference>
<proteinExistence type="predicted"/>
<keyword evidence="11" id="KW-1185">Reference proteome</keyword>
<name>A0AAN9Y3B8_9HEMI</name>
<reference evidence="10 11" key="1">
    <citation type="submission" date="2024-03" db="EMBL/GenBank/DDBJ databases">
        <title>Adaptation during the transition from Ophiocordyceps entomopathogen to insect associate is accompanied by gene loss and intensified selection.</title>
        <authorList>
            <person name="Ward C.M."/>
            <person name="Onetto C.A."/>
            <person name="Borneman A.R."/>
        </authorList>
    </citation>
    <scope>NUCLEOTIDE SEQUENCE [LARGE SCALE GENOMIC DNA]</scope>
    <source>
        <strain evidence="10">AWRI1</strain>
        <tissue evidence="10">Single Adult Female</tissue>
    </source>
</reference>
<keyword evidence="2 8" id="KW-0472">Membrane</keyword>
<gene>
    <name evidence="10" type="ORF">V9T40_005448</name>
</gene>
<feature type="compositionally biased region" description="Basic and acidic residues" evidence="7">
    <location>
        <begin position="788"/>
        <end position="801"/>
    </location>
</feature>
<dbReference type="SMART" id="SM00409">
    <property type="entry name" value="IG"/>
    <property type="match status" value="2"/>
</dbReference>
<dbReference type="EMBL" id="JBBCAQ010000023">
    <property type="protein sequence ID" value="KAK7588203.1"/>
    <property type="molecule type" value="Genomic_DNA"/>
</dbReference>
<dbReference type="InterPro" id="IPR036179">
    <property type="entry name" value="Ig-like_dom_sf"/>
</dbReference>
<evidence type="ECO:0000256" key="4">
    <source>
        <dbReference type="ARBA" id="ARBA00023180"/>
    </source>
</evidence>
<evidence type="ECO:0000313" key="11">
    <source>
        <dbReference type="Proteomes" id="UP001367676"/>
    </source>
</evidence>
<dbReference type="InterPro" id="IPR003598">
    <property type="entry name" value="Ig_sub2"/>
</dbReference>
<evidence type="ECO:0000256" key="2">
    <source>
        <dbReference type="ARBA" id="ARBA00023136"/>
    </source>
</evidence>
<dbReference type="SMART" id="SM00408">
    <property type="entry name" value="IGc2"/>
    <property type="match status" value="2"/>
</dbReference>
<dbReference type="InterPro" id="IPR013098">
    <property type="entry name" value="Ig_I-set"/>
</dbReference>
<keyword evidence="5" id="KW-0393">Immunoglobulin domain</keyword>
<protein>
    <recommendedName>
        <fullName evidence="9">Ig-like domain-containing protein</fullName>
    </recommendedName>
</protein>
<evidence type="ECO:0000256" key="5">
    <source>
        <dbReference type="ARBA" id="ARBA00023319"/>
    </source>
</evidence>
<feature type="coiled-coil region" evidence="6">
    <location>
        <begin position="278"/>
        <end position="439"/>
    </location>
</feature>
<feature type="domain" description="Ig-like" evidence="9">
    <location>
        <begin position="637"/>
        <end position="733"/>
    </location>
</feature>
<dbReference type="GO" id="GO:0050839">
    <property type="term" value="F:cell adhesion molecule binding"/>
    <property type="evidence" value="ECO:0007669"/>
    <property type="project" value="TreeGrafter"/>
</dbReference>
<dbReference type="GO" id="GO:0005911">
    <property type="term" value="C:cell-cell junction"/>
    <property type="evidence" value="ECO:0007669"/>
    <property type="project" value="TreeGrafter"/>
</dbReference>
<keyword evidence="8" id="KW-0812">Transmembrane</keyword>
<keyword evidence="8" id="KW-1133">Transmembrane helix</keyword>
<dbReference type="PANTHER" id="PTHR11640">
    <property type="entry name" value="NEPHRIN"/>
    <property type="match status" value="1"/>
</dbReference>
<dbReference type="AlphaFoldDB" id="A0AAN9Y3B8"/>
<feature type="domain" description="Ig-like" evidence="9">
    <location>
        <begin position="525"/>
        <end position="630"/>
    </location>
</feature>
<dbReference type="GO" id="GO:0005886">
    <property type="term" value="C:plasma membrane"/>
    <property type="evidence" value="ECO:0007669"/>
    <property type="project" value="TreeGrafter"/>
</dbReference>
<keyword evidence="6" id="KW-0175">Coiled coil</keyword>
<evidence type="ECO:0000256" key="8">
    <source>
        <dbReference type="SAM" id="Phobius"/>
    </source>
</evidence>
<evidence type="ECO:0000256" key="7">
    <source>
        <dbReference type="SAM" id="MobiDB-lite"/>
    </source>
</evidence>
<evidence type="ECO:0000256" key="1">
    <source>
        <dbReference type="ARBA" id="ARBA00004479"/>
    </source>
</evidence>
<accession>A0AAN9Y3B8</accession>
<evidence type="ECO:0000313" key="10">
    <source>
        <dbReference type="EMBL" id="KAK7588203.1"/>
    </source>
</evidence>
<keyword evidence="4" id="KW-0325">Glycoprotein</keyword>
<sequence length="801" mass="90985">MSRLKGYIDGKLKYCDIIHPSKIPTPPPHPRHCITYYVNSNKYELYPDTKLRNFNRRVESKVAAYINGETTARDLVHPSKFPELSNEVLRQKLQKNRMLQSQQRTNTQHSRLKSTDWIDLGKQLEAQCAVHREPHSQIAVYDQQDAQPERDLIPLNRNVAAKLPDQAPVSQEAPQNTVVFNGNVNILCISVNAQNQTTDRICDDIKRELQMLNTYTILPGSEHPQLTEPELPDQQLQCSSTATDVDQSCRILQAVAQTARNSNVHELVAIVNELLPTVQTLRNQYKQVLADCKELNMERKILLRHQEISDKTISLLSEETRELKERNEQLTESSEHAIHRLCTETRALKEKNLQLQQNLEQLQQSERELFDVNRVLLRELQRKANEQNNLRCLLANVKQNLQTKLASLDRCFDTINECIERTELQVEDLRTNCGCTEKEVLVNTIKKLDEQNSNLMGKVKHMPEKIKNILNHISGTMSSLEEQNIRLLRTLQNSEHETFFENNFLRRINEVSIKLTAKHGGGICPSSQKIPASGVTEVDNALKCAVAKPYHGNFTVECVPDTALTSNLTLTWLKNSAEMKQNERIKIFNSDKNLVLEFNPIIPDDMGEYECKVVKKGENPSAIAPEKTLAIEIKVLPYVKQAHKDFTVVEENSINVTCIVFSKVPTTVTWTVKTPGTSNVAKNFTTSEGRIVLSKINDTTNAMLHIKSANLSLDRGTYDCLASSEVGFSPTIATFMIRLKGKYAALWPFIGICAEVIVLCAIILIYEKKRDKTEMEESDTDQGPETKSSPDHGQDGVRYRK</sequence>
<organism evidence="10 11">
    <name type="scientific">Parthenolecanium corni</name>
    <dbReference type="NCBI Taxonomy" id="536013"/>
    <lineage>
        <taxon>Eukaryota</taxon>
        <taxon>Metazoa</taxon>
        <taxon>Ecdysozoa</taxon>
        <taxon>Arthropoda</taxon>
        <taxon>Hexapoda</taxon>
        <taxon>Insecta</taxon>
        <taxon>Pterygota</taxon>
        <taxon>Neoptera</taxon>
        <taxon>Paraneoptera</taxon>
        <taxon>Hemiptera</taxon>
        <taxon>Sternorrhyncha</taxon>
        <taxon>Coccoidea</taxon>
        <taxon>Coccidae</taxon>
        <taxon>Parthenolecanium</taxon>
    </lineage>
</organism>
<feature type="region of interest" description="Disordered" evidence="7">
    <location>
        <begin position="771"/>
        <end position="801"/>
    </location>
</feature>
<feature type="transmembrane region" description="Helical" evidence="8">
    <location>
        <begin position="745"/>
        <end position="766"/>
    </location>
</feature>